<accession>A0ABS4T253</accession>
<comment type="caution">
    <text evidence="1">The sequence shown here is derived from an EMBL/GenBank/DDBJ whole genome shotgun (WGS) entry which is preliminary data.</text>
</comment>
<organism evidence="1 2">
    <name type="scientific">Nesterenkonia lacusekhoensis</name>
    <dbReference type="NCBI Taxonomy" id="150832"/>
    <lineage>
        <taxon>Bacteria</taxon>
        <taxon>Bacillati</taxon>
        <taxon>Actinomycetota</taxon>
        <taxon>Actinomycetes</taxon>
        <taxon>Micrococcales</taxon>
        <taxon>Micrococcaceae</taxon>
        <taxon>Nesterenkonia</taxon>
    </lineage>
</organism>
<dbReference type="RefSeq" id="WP_210048913.1">
    <property type="nucleotide sequence ID" value="NZ_JAGINX010000001.1"/>
</dbReference>
<dbReference type="Pfam" id="PF10117">
    <property type="entry name" value="McrBC"/>
    <property type="match status" value="1"/>
</dbReference>
<dbReference type="InterPro" id="IPR019292">
    <property type="entry name" value="McrC"/>
</dbReference>
<dbReference type="PANTHER" id="PTHR38733">
    <property type="entry name" value="PROTEIN MCRC"/>
    <property type="match status" value="1"/>
</dbReference>
<sequence>MTPGVSPGVWRIGDVTHIGAASLPGLRIDIEPKTPLENILFLASYAEEQVPLGHAVQYQAQEGLPSALAEAFVRAVESCTRGGPLSGYRTVEETGHVVRGRWDIPRQIRTRPGIPLPLELTVSRFTPDIVENQVLLAAVRLLMRAPGVTDDLRRRLRGQLTAFEEVTPWQGREAPEVPLTRLNRHYGFALMLARLVIEATSWAHREGSTEGASFLISMPGLFERFVHRVLSRELEPRGLTVSTQDRSFALDEAKNVRLRPDLVIRRGDQALGIADLKYKVWNAEAGSPPNADVYQALAYALSAGLEAAHLIYVSGEVAPAEYRIASAGKCILAHTVDLSGAPDDILASVRRLATEIPPHVVAA</sequence>
<dbReference type="EMBL" id="JAGINX010000001">
    <property type="protein sequence ID" value="MBP2318531.1"/>
    <property type="molecule type" value="Genomic_DNA"/>
</dbReference>
<reference evidence="1 2" key="1">
    <citation type="submission" date="2021-03" db="EMBL/GenBank/DDBJ databases">
        <title>Sequencing the genomes of 1000 actinobacteria strains.</title>
        <authorList>
            <person name="Klenk H.-P."/>
        </authorList>
    </citation>
    <scope>NUCLEOTIDE SEQUENCE [LARGE SCALE GENOMIC DNA]</scope>
    <source>
        <strain evidence="1 2">DSM 12544</strain>
    </source>
</reference>
<gene>
    <name evidence="1" type="ORF">JOF45_001550</name>
</gene>
<keyword evidence="2" id="KW-1185">Reference proteome</keyword>
<name>A0ABS4T253_9MICC</name>
<protein>
    <submittedName>
        <fullName evidence="1">5-methylcytosine-specific restriction enzyme subunit McrC</fullName>
    </submittedName>
</protein>
<proteinExistence type="predicted"/>
<evidence type="ECO:0000313" key="2">
    <source>
        <dbReference type="Proteomes" id="UP001519331"/>
    </source>
</evidence>
<evidence type="ECO:0000313" key="1">
    <source>
        <dbReference type="EMBL" id="MBP2318531.1"/>
    </source>
</evidence>
<dbReference type="PANTHER" id="PTHR38733:SF1">
    <property type="entry name" value="TYPE IV METHYL-DIRECTED RESTRICTION ENZYME ECOKMCRBC"/>
    <property type="match status" value="1"/>
</dbReference>
<dbReference type="Proteomes" id="UP001519331">
    <property type="component" value="Unassembled WGS sequence"/>
</dbReference>